<dbReference type="SMART" id="SM00826">
    <property type="entry name" value="PKS_DH"/>
    <property type="match status" value="1"/>
</dbReference>
<dbReference type="Pfam" id="PF02801">
    <property type="entry name" value="Ketoacyl-synt_C"/>
    <property type="match status" value="1"/>
</dbReference>
<feature type="active site" description="Proton donor; for dehydratase activity" evidence="7">
    <location>
        <position position="1157"/>
    </location>
</feature>
<accession>A0A1V8SI70</accession>
<dbReference type="SUPFAM" id="SSF53335">
    <property type="entry name" value="S-adenosyl-L-methionine-dependent methyltransferases"/>
    <property type="match status" value="1"/>
</dbReference>
<dbReference type="GO" id="GO:0008168">
    <property type="term" value="F:methyltransferase activity"/>
    <property type="evidence" value="ECO:0007669"/>
    <property type="project" value="UniProtKB-KW"/>
</dbReference>
<dbReference type="Gene3D" id="3.40.50.720">
    <property type="entry name" value="NAD(P)-binding Rossmann-like Domain"/>
    <property type="match status" value="1"/>
</dbReference>
<feature type="region of interest" description="Disordered" evidence="8">
    <location>
        <begin position="2497"/>
        <end position="2517"/>
    </location>
</feature>
<dbReference type="Gene3D" id="3.40.50.150">
    <property type="entry name" value="Vaccinia Virus protein VP39"/>
    <property type="match status" value="1"/>
</dbReference>
<evidence type="ECO:0000259" key="10">
    <source>
        <dbReference type="PROSITE" id="PS52004"/>
    </source>
</evidence>
<dbReference type="Gene3D" id="3.30.559.30">
    <property type="entry name" value="Nonribosomal peptide synthetase, condensation domain"/>
    <property type="match status" value="1"/>
</dbReference>
<evidence type="ECO:0000256" key="2">
    <source>
        <dbReference type="ARBA" id="ARBA00022553"/>
    </source>
</evidence>
<dbReference type="InterPro" id="IPR009081">
    <property type="entry name" value="PP-bd_ACP"/>
</dbReference>
<evidence type="ECO:0000259" key="11">
    <source>
        <dbReference type="PROSITE" id="PS52019"/>
    </source>
</evidence>
<dbReference type="InterPro" id="IPR032821">
    <property type="entry name" value="PKS_assoc"/>
</dbReference>
<evidence type="ECO:0000256" key="4">
    <source>
        <dbReference type="ARBA" id="ARBA00022679"/>
    </source>
</evidence>
<protein>
    <recommendedName>
        <fullName evidence="14">Carrier domain-containing protein</fullName>
    </recommendedName>
</protein>
<dbReference type="InterPro" id="IPR013968">
    <property type="entry name" value="PKS_KR"/>
</dbReference>
<dbReference type="SMART" id="SM00823">
    <property type="entry name" value="PKS_PP"/>
    <property type="match status" value="2"/>
</dbReference>
<dbReference type="Proteomes" id="UP000192596">
    <property type="component" value="Unassembled WGS sequence"/>
</dbReference>
<dbReference type="InterPro" id="IPR018201">
    <property type="entry name" value="Ketoacyl_synth_AS"/>
</dbReference>
<dbReference type="CDD" id="cd19532">
    <property type="entry name" value="C_PKS-NRPS"/>
    <property type="match status" value="1"/>
</dbReference>
<evidence type="ECO:0000313" key="13">
    <source>
        <dbReference type="Proteomes" id="UP000192596"/>
    </source>
</evidence>
<dbReference type="SUPFAM" id="SSF53901">
    <property type="entry name" value="Thiolase-like"/>
    <property type="match status" value="1"/>
</dbReference>
<dbReference type="InterPro" id="IPR036736">
    <property type="entry name" value="ACP-like_sf"/>
</dbReference>
<proteinExistence type="predicted"/>
<dbReference type="InterPro" id="IPR049552">
    <property type="entry name" value="PKS_DH_N"/>
</dbReference>
<dbReference type="InterPro" id="IPR023213">
    <property type="entry name" value="CAT-like_dom_sf"/>
</dbReference>
<dbReference type="InterPro" id="IPR020806">
    <property type="entry name" value="PKS_PP-bd"/>
</dbReference>
<dbReference type="Pfam" id="PF00698">
    <property type="entry name" value="Acyl_transf_1"/>
    <property type="match status" value="1"/>
</dbReference>
<dbReference type="InterPro" id="IPR014043">
    <property type="entry name" value="Acyl_transferase_dom"/>
</dbReference>
<evidence type="ECO:0000259" key="9">
    <source>
        <dbReference type="PROSITE" id="PS50075"/>
    </source>
</evidence>
<evidence type="ECO:0000313" key="12">
    <source>
        <dbReference type="EMBL" id="OQN98779.1"/>
    </source>
</evidence>
<dbReference type="InterPro" id="IPR001227">
    <property type="entry name" value="Ac_transferase_dom_sf"/>
</dbReference>
<feature type="domain" description="Carrier" evidence="9">
    <location>
        <begin position="3538"/>
        <end position="3618"/>
    </location>
</feature>
<dbReference type="PROSITE" id="PS00455">
    <property type="entry name" value="AMP_BINDING"/>
    <property type="match status" value="1"/>
</dbReference>
<dbReference type="InterPro" id="IPR013217">
    <property type="entry name" value="Methyltransf_12"/>
</dbReference>
<dbReference type="SMART" id="SM00827">
    <property type="entry name" value="PKS_AT"/>
    <property type="match status" value="1"/>
</dbReference>
<dbReference type="PANTHER" id="PTHR43775:SF20">
    <property type="entry name" value="HYBRID PKS-NRPS SYNTHETASE APDA"/>
    <property type="match status" value="1"/>
</dbReference>
<dbReference type="InterPro" id="IPR029063">
    <property type="entry name" value="SAM-dependent_MTases_sf"/>
</dbReference>
<dbReference type="InterPro" id="IPR042104">
    <property type="entry name" value="PKS_dehydratase_sf"/>
</dbReference>
<keyword evidence="3" id="KW-0489">Methyltransferase</keyword>
<dbReference type="Gene3D" id="3.40.50.12780">
    <property type="entry name" value="N-terminal domain of ligase-like"/>
    <property type="match status" value="1"/>
</dbReference>
<feature type="active site" description="Proton acceptor; for dehydratase activity" evidence="7">
    <location>
        <position position="981"/>
    </location>
</feature>
<dbReference type="GO" id="GO:0031177">
    <property type="term" value="F:phosphopantetheine binding"/>
    <property type="evidence" value="ECO:0007669"/>
    <property type="project" value="InterPro"/>
</dbReference>
<dbReference type="InterPro" id="IPR000873">
    <property type="entry name" value="AMP-dep_synth/lig_dom"/>
</dbReference>
<dbReference type="InterPro" id="IPR016036">
    <property type="entry name" value="Malonyl_transacylase_ACP-bd"/>
</dbReference>
<dbReference type="Pfam" id="PF00109">
    <property type="entry name" value="ketoacyl-synt"/>
    <property type="match status" value="1"/>
</dbReference>
<feature type="region of interest" description="N-terminal hotdog fold" evidence="7">
    <location>
        <begin position="949"/>
        <end position="1082"/>
    </location>
</feature>
<dbReference type="GO" id="GO:0006633">
    <property type="term" value="P:fatty acid biosynthetic process"/>
    <property type="evidence" value="ECO:0007669"/>
    <property type="project" value="InterPro"/>
</dbReference>
<dbReference type="STRING" id="1507870.A0A1V8SI70"/>
<dbReference type="CDD" id="cd05930">
    <property type="entry name" value="A_NRPS"/>
    <property type="match status" value="1"/>
</dbReference>
<dbReference type="InterPro" id="IPR049551">
    <property type="entry name" value="PKS_DH_C"/>
</dbReference>
<evidence type="ECO:0000256" key="3">
    <source>
        <dbReference type="ARBA" id="ARBA00022603"/>
    </source>
</evidence>
<dbReference type="InterPro" id="IPR020845">
    <property type="entry name" value="AMP-binding_CS"/>
</dbReference>
<dbReference type="InterPro" id="IPR020807">
    <property type="entry name" value="PKS_DH"/>
</dbReference>
<dbReference type="Pfam" id="PF00501">
    <property type="entry name" value="AMP-binding"/>
    <property type="match status" value="1"/>
</dbReference>
<dbReference type="InterPro" id="IPR042099">
    <property type="entry name" value="ANL_N_sf"/>
</dbReference>
<dbReference type="Gene3D" id="3.40.47.10">
    <property type="match status" value="1"/>
</dbReference>
<gene>
    <name evidence="12" type="ORF">B0A48_15448</name>
</gene>
<dbReference type="Pfam" id="PF00550">
    <property type="entry name" value="PP-binding"/>
    <property type="match status" value="2"/>
</dbReference>
<dbReference type="PROSITE" id="PS00606">
    <property type="entry name" value="KS3_1"/>
    <property type="match status" value="1"/>
</dbReference>
<name>A0A1V8SI70_9PEZI</name>
<dbReference type="Gene3D" id="3.10.129.110">
    <property type="entry name" value="Polyketide synthase dehydratase"/>
    <property type="match status" value="1"/>
</dbReference>
<dbReference type="InterPro" id="IPR016035">
    <property type="entry name" value="Acyl_Trfase/lysoPLipase"/>
</dbReference>
<dbReference type="SUPFAM" id="SSF52151">
    <property type="entry name" value="FabD/lysophospholipase-like"/>
    <property type="match status" value="1"/>
</dbReference>
<feature type="domain" description="Ketosynthase family 3 (KS3)" evidence="10">
    <location>
        <begin position="12"/>
        <end position="447"/>
    </location>
</feature>
<dbReference type="Pfam" id="PF08659">
    <property type="entry name" value="KR"/>
    <property type="match status" value="1"/>
</dbReference>
<dbReference type="SUPFAM" id="SSF52777">
    <property type="entry name" value="CoA-dependent acyltransferases"/>
    <property type="match status" value="2"/>
</dbReference>
<dbReference type="Pfam" id="PF14765">
    <property type="entry name" value="PS-DH"/>
    <property type="match status" value="1"/>
</dbReference>
<dbReference type="Gene3D" id="3.30.559.10">
    <property type="entry name" value="Chloramphenicol acetyltransferase-like domain"/>
    <property type="match status" value="1"/>
</dbReference>
<dbReference type="InParanoid" id="A0A1V8SI70"/>
<dbReference type="GO" id="GO:0004315">
    <property type="term" value="F:3-oxoacyl-[acyl-carrier-protein] synthase activity"/>
    <property type="evidence" value="ECO:0007669"/>
    <property type="project" value="InterPro"/>
</dbReference>
<feature type="region of interest" description="C-terminal hotdog fold" evidence="7">
    <location>
        <begin position="1097"/>
        <end position="1249"/>
    </location>
</feature>
<dbReference type="SUPFAM" id="SSF47336">
    <property type="entry name" value="ACP-like"/>
    <property type="match status" value="2"/>
</dbReference>
<dbReference type="PANTHER" id="PTHR43775">
    <property type="entry name" value="FATTY ACID SYNTHASE"/>
    <property type="match status" value="1"/>
</dbReference>
<dbReference type="InterPro" id="IPR001242">
    <property type="entry name" value="Condensation_dom"/>
</dbReference>
<dbReference type="GO" id="GO:0009403">
    <property type="term" value="P:toxin biosynthetic process"/>
    <property type="evidence" value="ECO:0007669"/>
    <property type="project" value="UniProtKB-ARBA"/>
</dbReference>
<dbReference type="InterPro" id="IPR045851">
    <property type="entry name" value="AMP-bd_C_sf"/>
</dbReference>
<evidence type="ECO:0008006" key="14">
    <source>
        <dbReference type="Google" id="ProtNLM"/>
    </source>
</evidence>
<dbReference type="PROSITE" id="PS52019">
    <property type="entry name" value="PKS_MFAS_DH"/>
    <property type="match status" value="1"/>
</dbReference>
<dbReference type="SUPFAM" id="SSF51735">
    <property type="entry name" value="NAD(P)-binding Rossmann-fold domains"/>
    <property type="match status" value="1"/>
</dbReference>
<dbReference type="SMART" id="SM00825">
    <property type="entry name" value="PKS_KS"/>
    <property type="match status" value="1"/>
</dbReference>
<keyword evidence="1" id="KW-0596">Phosphopantetheine</keyword>
<dbReference type="InterPro" id="IPR049900">
    <property type="entry name" value="PKS_mFAS_DH"/>
</dbReference>
<dbReference type="Pfam" id="PF16197">
    <property type="entry name" value="KAsynt_C_assoc"/>
    <property type="match status" value="1"/>
</dbReference>
<dbReference type="InterPro" id="IPR014031">
    <property type="entry name" value="Ketoacyl_synth_C"/>
</dbReference>
<keyword evidence="4" id="KW-0808">Transferase</keyword>
<evidence type="ECO:0000256" key="1">
    <source>
        <dbReference type="ARBA" id="ARBA00022450"/>
    </source>
</evidence>
<keyword evidence="6" id="KW-0511">Multifunctional enzyme</keyword>
<evidence type="ECO:0000256" key="8">
    <source>
        <dbReference type="SAM" id="MobiDB-lite"/>
    </source>
</evidence>
<dbReference type="SMART" id="SM00822">
    <property type="entry name" value="PKS_KR"/>
    <property type="match status" value="1"/>
</dbReference>
<reference evidence="13" key="1">
    <citation type="submission" date="2017-03" db="EMBL/GenBank/DDBJ databases">
        <title>Genomes of endolithic fungi from Antarctica.</title>
        <authorList>
            <person name="Coleine C."/>
            <person name="Masonjones S."/>
            <person name="Stajich J.E."/>
        </authorList>
    </citation>
    <scope>NUCLEOTIDE SEQUENCE [LARGE SCALE GENOMIC DNA]</scope>
    <source>
        <strain evidence="13">CCFEE 5527</strain>
    </source>
</reference>
<feature type="domain" description="Carrier" evidence="9">
    <location>
        <begin position="2396"/>
        <end position="2474"/>
    </location>
</feature>
<dbReference type="OrthoDB" id="329835at2759"/>
<dbReference type="GO" id="GO:0004312">
    <property type="term" value="F:fatty acid synthase activity"/>
    <property type="evidence" value="ECO:0007669"/>
    <property type="project" value="TreeGrafter"/>
</dbReference>
<evidence type="ECO:0000256" key="6">
    <source>
        <dbReference type="ARBA" id="ARBA00023268"/>
    </source>
</evidence>
<dbReference type="Pfam" id="PF08242">
    <property type="entry name" value="Methyltransf_12"/>
    <property type="match status" value="1"/>
</dbReference>
<dbReference type="InterPro" id="IPR014030">
    <property type="entry name" value="Ketoacyl_synth_N"/>
</dbReference>
<dbReference type="EMBL" id="NAJO01000044">
    <property type="protein sequence ID" value="OQN98779.1"/>
    <property type="molecule type" value="Genomic_DNA"/>
</dbReference>
<comment type="caution">
    <text evidence="12">The sequence shown here is derived from an EMBL/GenBank/DDBJ whole genome shotgun (WGS) entry which is preliminary data.</text>
</comment>
<keyword evidence="5" id="KW-0677">Repeat</keyword>
<dbReference type="Pfam" id="PF21089">
    <property type="entry name" value="PKS_DH_N"/>
    <property type="match status" value="1"/>
</dbReference>
<evidence type="ECO:0000256" key="5">
    <source>
        <dbReference type="ARBA" id="ARBA00022737"/>
    </source>
</evidence>
<keyword evidence="2" id="KW-0597">Phosphoprotein</keyword>
<dbReference type="SUPFAM" id="SSF56801">
    <property type="entry name" value="Acetyl-CoA synthetase-like"/>
    <property type="match status" value="1"/>
</dbReference>
<dbReference type="InterPro" id="IPR020841">
    <property type="entry name" value="PKS_Beta-ketoAc_synthase_dom"/>
</dbReference>
<dbReference type="InterPro" id="IPR016039">
    <property type="entry name" value="Thiolase-like"/>
</dbReference>
<dbReference type="CDD" id="cd00833">
    <property type="entry name" value="PKS"/>
    <property type="match status" value="1"/>
</dbReference>
<dbReference type="FunFam" id="3.40.47.10:FF:000019">
    <property type="entry name" value="Polyketide synthase type I"/>
    <property type="match status" value="1"/>
</dbReference>
<evidence type="ECO:0000256" key="7">
    <source>
        <dbReference type="PROSITE-ProRule" id="PRU01363"/>
    </source>
</evidence>
<dbReference type="Pfam" id="PF00668">
    <property type="entry name" value="Condensation"/>
    <property type="match status" value="1"/>
</dbReference>
<dbReference type="SUPFAM" id="SSF55048">
    <property type="entry name" value="Probable ACP-binding domain of malonyl-CoA ACP transacylase"/>
    <property type="match status" value="1"/>
</dbReference>
<keyword evidence="13" id="KW-1185">Reference proteome</keyword>
<organism evidence="12 13">
    <name type="scientific">Cryoendolithus antarcticus</name>
    <dbReference type="NCBI Taxonomy" id="1507870"/>
    <lineage>
        <taxon>Eukaryota</taxon>
        <taxon>Fungi</taxon>
        <taxon>Dikarya</taxon>
        <taxon>Ascomycota</taxon>
        <taxon>Pezizomycotina</taxon>
        <taxon>Dothideomycetes</taxon>
        <taxon>Dothideomycetidae</taxon>
        <taxon>Cladosporiales</taxon>
        <taxon>Cladosporiaceae</taxon>
        <taxon>Cryoendolithus</taxon>
    </lineage>
</organism>
<dbReference type="Gene3D" id="3.30.300.30">
    <property type="match status" value="1"/>
</dbReference>
<dbReference type="InterPro" id="IPR050091">
    <property type="entry name" value="PKS_NRPS_Biosynth_Enz"/>
</dbReference>
<dbReference type="PROSITE" id="PS50075">
    <property type="entry name" value="CARRIER"/>
    <property type="match status" value="2"/>
</dbReference>
<dbReference type="Gene3D" id="3.40.366.10">
    <property type="entry name" value="Malonyl-Coenzyme A Acyl Carrier Protein, domain 2"/>
    <property type="match status" value="1"/>
</dbReference>
<dbReference type="InterPro" id="IPR036291">
    <property type="entry name" value="NAD(P)-bd_dom_sf"/>
</dbReference>
<dbReference type="CDD" id="cd02440">
    <property type="entry name" value="AdoMet_MTases"/>
    <property type="match status" value="1"/>
</dbReference>
<dbReference type="InterPro" id="IPR057326">
    <property type="entry name" value="KR_dom"/>
</dbReference>
<feature type="compositionally biased region" description="Polar residues" evidence="8">
    <location>
        <begin position="2504"/>
        <end position="2517"/>
    </location>
</feature>
<sequence length="3622" mass="394637">MAFNSTPKTASQEPIAIIGSGCRFPGGADSPAKLWELLKQPRDLLTEIPKGRFNIDAFYHPDGTHPGSTNVRHSYFLEENIHAFDATFFGIKPSEADCIDPQHRILLETVFEALSNAGQKLETLAGSQTAVYCGLMCNDHGDNIKQDLNAAPIYSATGTAASILSNRVSYFFDWHGPSMTIDTACSSSLVAVHHAVQQLRSGHSDVAIAAGANLILGPGAYVLESKLNMLSPDGRSRMWDAAANGYARGEGVAAVVLKTLSKAIRDGDDIDCVIRETGINQDGRSPGITMPNHAAQTALIKDTYARAGLDAANPLQRCQYFEAHGTGTPAGDPQEAEAIDTAFFPKRSRAANEDPLYVGSIKTVIGHTEGTAGIAGLMKASSALQSATIPPNMLFDNLAPRVAPFYKDVRIVTQAQPWPAVVPGAPRRASVNSFGFGGTNAHAILESYEATQITTTHASGDTSVLPLVVSANTERTLKANLEAILGYLEDDSYSTNINELAKTLFLQRSTMSLRISLPAIDRGAAIRSISSELIAMDKKSGTALRSDAVTRAPSILGIFTGQGAQWPTMGKGLITQFSRAHAFVKDLDRSLQTLPIEYRPSWTIEEQLQLEDAQSNVLNAEYSQPLCCAVQLILIDLLTTAGVNFKAVVGHSSGEIACAFAAGFLTSSQAIRVAYLRGLTSKLASSPSGAAGSMLASGTSLEDAYEICALDVFEGRLCVAASNSPSSVTFSGDSDAILELKDMLDDESTFARLLKVDKAYHSHHMLSCAEAYITAMQECVPRVVLDQSLSRPVWLSSVHQGKIMRAEDVTATYWRDNLISPVLFSQAVEQAVIDFDPLEMAMEVGCHPALKGPCLATTQAAVNMELPYVGCMERKGNDIIAFQAALGFLWQRSGPAGFDATHWLSIMSPRATVESITKSLPRYAWDHSKTYSIESRATRNHLHDTSERHPLLGKLSGNSTSSSLQWHQYLRQRDISWLDGHQLQGQTVFPGAGYAVMAMEAAEYVANGRPIRLLEILDLSIGKAITFDDEDSMVELQFIMSAWTEQTSNTLVFQFSCDSCLAKEQQLSWSAGGKIVLTLGEPNADALPKGTVEPPHMNSVYIDAFYAELAALGYGYTKDFRGLQTVKRADKQSRGTIKLATFSENERSLVLHPATLDVAFQAFIGAFMYPGDGSLTSLHVPVAIGRIAVNPYLIARAHAEAKDIHFSSAIAPNLRQMIGGDVELTTDDLSTLLQVEGIRFKPFSPPTAEDDKKLFQKWVWGPYDVDAVLSKPELRASDTEKKAAYDLERLVFYYVRSYVERRITFVPAGSVPTYMEHYDRWCTHVLAAARSGSHPWYEISWEQDTADLVTTVCRSVIGIPDTEIIRRTGEYLLAGDIDPGSFFGVLNHDGLLTTFYETNMSSKPGNSLLIDLVRQLSHRYQNMDILEIGGGTGGATKHVMKGCEGAFNSYMFTDISADFFESAKSIFAGELGDRADFATLDIISEPLAQGFSAASYDLVIAANVLHATPDLSKTLRNVRMMMKPGGRLILLELTNPESFRSGFVFGLFSGWWAGVEEGRTLEPFVTIDQWSALLQHTGFTAVNSQSEDADSPEFPVSLFSAQAVSERTVPLLTPLTQLSATSASPLVIIGGSTARTADLVSTTRDTFPARQVSVITRWEDLLEADIPTKATFLILADLDQQLFDSLEEDNFEAVKMLLFSAANILWITDSVIEKPYHAVSVGFLRSLRLEYNDVNIQTLELDGPCERAHEALLSALVRLESERVWVPEGIVWTNEPELSFKDGKLTIPRLMTDAIRNNRLNSSRRNIETIHEREFFNTALTRDEQVSYLTQVLDTGTSHRSAVTAKQVGLQVLQSSSHAIKIGTEGCFYVVKGQRDDGKAPVIALATSIASTVAVSPNAIFSPIQELTVLDVVMEAVSTTILDGLAVEAAVIVLDPPSALIQPLLRRARRMKVTVRLLLTTGTEKNEGTALTLALHDKELNSGIVRKFPKAFARFVDLSEKTSGLTGIAARVTDLLPSSCRSRLRFADLFSLSTTTVSPAGAEDMTAAAAAIVASAQPDDYVQNETISLSRAVDTTESTPVHAIDWTKDATVTLRAEPIDTGTLFSTDKTYLLVGLAGDMGRSLCRWMIQHGARCIVLTSRNPSIDPRWLDNMRELGGDVMVQSMDVTKKESVKSGLAAISERMPAVGGIAFGPLVLQDSLFENMELDMMELVLAPKIQGAKNLHEIFSDPKDPLEFFVMFSSLVMVGGNPGQSNYSAANAYLSSLTAQRRAQGLAGSSMNIGAVYGVGFIAKAAREEDYTISRYMFEPLSESNLHTQFAEAVVAGRPGSLEALEITTGMPFMDHIHRDHLPYFDDPRLSHFKLPNRKGRASDSSGDASGRGSIKERLLRASDIDAAIVAIQDGLIEKLHTALQLAAEDTLDTTVALVDQGVDSLVAVTIRTWFSKELGLDMPVLKVLGGASVDDLAQDAAGRLGPELVPALQAGSVELSDDIVDLTPDDSDTETTIPTESSGSSDIDTLDAAVLSPGAVLTPPTFYGSLDAGHEKANPFELLSIEEPQVTREEVMSFGQARFWLMRHLVDDPSAFNVTVGLWMTGQINLERLGNAVNAAVQRHETYRTRFYEPEGRPDRPMQAILRQTRMKFENVVVHDKEAALEGFRAMEHHVYDLVTGDTTRVVDFHWAEDQHFLVIAYHHIVSDGWSYEMLFNEIAKIYAGESLPPAPQYADFAARQRLEYDNGLMEVDLAYWDAQYTTLPPVLSLLPLSQTKTRSKAVAWSYHEDTVRLQPMVAARIKDRSRKHKATPIHFYLAAFHVLLARLTGNDDIVIGVSDANRTSLDDISTCGFYINLLPIRQQYDTASTFGGAITQAKTQIQDALLHSKPTFDLLLQRLNIARASTHSPLFQVGFDYKQGQAESGRIGGAEITEVLMSRSRTAYDITLEVLDDPSKDPMITFKLQSSVYAKEDVKPLLKSYVNLVTAFSRNPALRVEEVQLFSRSELTKSLQLGKGPTVPTQWEATLIDRLIAHAAVAPNDIALASPETSLTYAALVDEINNITAHLKSVGVKAGSKVISTLSPTVDWICAFYAVMKCGAVYCPVDPAHPATRLATIFEDCQPAAIFVDATLAADSLPTHKATIVRIDEVSKVSATIPCQASAEAACVVLYTSGTTGVPKGHILSNAGILNNVQGTYRLLGAVSQRVLQHSAQTFDMSIWQALLGPATGGMTYVVPAESRRDSHKISVIIAEQKITCTVATPLEYSSWISVGSEHLKSAASYTSALTGGEALSTTVLEHFRSLHLQDLKVFNSYGPAETCFYSSAIEIDYRSNLPERLPLGHTIPNYSVYILNEERRPVAPGFPGDIFIGGPSVGLGYLNRPDLTAAAFIPDTFSSADEKAQGHNTLFCTGDRGRLRSDGALLFDGRGGEATQIKLRGMRVELTDIESSILATSEKALTEAICSLRGEGEAAYLVAHVVFTPTHLPADRAGFLRRLRNSIPVPGYMRPAMMLELNALPLTQHFKVDRRAIAVLPLPENTLATRDSLSGLTTDEAWLWGIWSEVLASEVVASVTPTAEVDFIEAGGNSILIVQLHALLQQSIGVRMPLVEMFENTALGEMAEMVQMHREGKE</sequence>
<dbReference type="PROSITE" id="PS52004">
    <property type="entry name" value="KS3_2"/>
    <property type="match status" value="1"/>
</dbReference>
<feature type="domain" description="PKS/mFAS DH" evidence="11">
    <location>
        <begin position="949"/>
        <end position="1249"/>
    </location>
</feature>
<dbReference type="GO" id="GO:0032259">
    <property type="term" value="P:methylation"/>
    <property type="evidence" value="ECO:0007669"/>
    <property type="project" value="UniProtKB-KW"/>
</dbReference>
<dbReference type="Gene3D" id="1.10.1200.10">
    <property type="entry name" value="ACP-like"/>
    <property type="match status" value="2"/>
</dbReference>